<dbReference type="InterPro" id="IPR019692">
    <property type="entry name" value="CFP-6_PH"/>
</dbReference>
<dbReference type="RefSeq" id="WP_120950947.1">
    <property type="nucleotide sequence ID" value="NZ_RBIR01000002.1"/>
</dbReference>
<name>A0A495ETY5_9MICC</name>
<organism evidence="3 4">
    <name type="scientific">Arthrobacter oryzae</name>
    <dbReference type="NCBI Taxonomy" id="409290"/>
    <lineage>
        <taxon>Bacteria</taxon>
        <taxon>Bacillati</taxon>
        <taxon>Actinomycetota</taxon>
        <taxon>Actinomycetes</taxon>
        <taxon>Micrococcales</taxon>
        <taxon>Micrococcaceae</taxon>
        <taxon>Arthrobacter</taxon>
    </lineage>
</organism>
<feature type="transmembrane region" description="Helical" evidence="1">
    <location>
        <begin position="187"/>
        <end position="206"/>
    </location>
</feature>
<keyword evidence="1" id="KW-0812">Transmembrane</keyword>
<dbReference type="EMBL" id="RBIR01000002">
    <property type="protein sequence ID" value="RKR20464.1"/>
    <property type="molecule type" value="Genomic_DNA"/>
</dbReference>
<dbReference type="AlphaFoldDB" id="A0A495ETY5"/>
<evidence type="ECO:0000313" key="3">
    <source>
        <dbReference type="EMBL" id="RKR20464.1"/>
    </source>
</evidence>
<protein>
    <submittedName>
        <fullName evidence="3">PH (Pleckstrin Homology) domain-containing protein</fullName>
    </submittedName>
</protein>
<accession>A0A495ETY5</accession>
<gene>
    <name evidence="3" type="ORF">C8D78_1099</name>
</gene>
<keyword evidence="1" id="KW-0472">Membrane</keyword>
<keyword evidence="1" id="KW-1133">Transmembrane helix</keyword>
<reference evidence="3 4" key="1">
    <citation type="submission" date="2018-10" db="EMBL/GenBank/DDBJ databases">
        <title>Genomic Encyclopedia of Type Strains, Phase IV (KMG-IV): sequencing the most valuable type-strain genomes for metagenomic binning, comparative biology and taxonomic classification.</title>
        <authorList>
            <person name="Goeker M."/>
        </authorList>
    </citation>
    <scope>NUCLEOTIDE SEQUENCE [LARGE SCALE GENOMIC DNA]</scope>
    <source>
        <strain evidence="3 4">DSM 25586</strain>
    </source>
</reference>
<proteinExistence type="predicted"/>
<sequence>MSSAPHAGNVEVFKARTNKWFAWLSWAVAGFGAVATIAMAGPGALAGLAPLAFIAFMGWQLFWMPSVVVHDAGVTLENPFRSVEVPWAALVHVDTRFALTLVTAGKSYTSWAAPAPGIWGGRHARPEDLHGLPATTYGPGRSVRPGDLKTTDSGQAAMLVRARWHELAESGRLASGDADTTAATVTVRWVAIGAVVLLLAASYLAVTVR</sequence>
<feature type="transmembrane region" description="Helical" evidence="1">
    <location>
        <begin position="20"/>
        <end position="38"/>
    </location>
</feature>
<comment type="caution">
    <text evidence="3">The sequence shown here is derived from an EMBL/GenBank/DDBJ whole genome shotgun (WGS) entry which is preliminary data.</text>
</comment>
<feature type="domain" description="Low molecular weight protein antigen 6 PH" evidence="2">
    <location>
        <begin position="64"/>
        <end position="133"/>
    </location>
</feature>
<dbReference type="OrthoDB" id="5148800at2"/>
<dbReference type="Proteomes" id="UP000276055">
    <property type="component" value="Unassembled WGS sequence"/>
</dbReference>
<evidence type="ECO:0000259" key="2">
    <source>
        <dbReference type="Pfam" id="PF10756"/>
    </source>
</evidence>
<feature type="transmembrane region" description="Helical" evidence="1">
    <location>
        <begin position="45"/>
        <end position="63"/>
    </location>
</feature>
<dbReference type="Pfam" id="PF10756">
    <property type="entry name" value="bPH_6"/>
    <property type="match status" value="1"/>
</dbReference>
<evidence type="ECO:0000256" key="1">
    <source>
        <dbReference type="SAM" id="Phobius"/>
    </source>
</evidence>
<evidence type="ECO:0000313" key="4">
    <source>
        <dbReference type="Proteomes" id="UP000276055"/>
    </source>
</evidence>